<accession>A0A428PV17</accession>
<dbReference type="EMBL" id="NKCI01000087">
    <property type="protein sequence ID" value="RSL56863.1"/>
    <property type="molecule type" value="Genomic_DNA"/>
</dbReference>
<dbReference type="Proteomes" id="UP000288168">
    <property type="component" value="Unassembled WGS sequence"/>
</dbReference>
<evidence type="ECO:0000313" key="2">
    <source>
        <dbReference type="EMBL" id="RSL56863.1"/>
    </source>
</evidence>
<sequence>MSLLFSLNSEGRLFSVSDKGQQLQQQNKKTQFNDAEAKEVGSRAGQEPKAQMGKQIPADRPPSDHAQEASFLAATQTRLMGQ</sequence>
<gene>
    <name evidence="2" type="ORF">CEP54_008571</name>
</gene>
<reference evidence="2 3" key="1">
    <citation type="submission" date="2017-06" db="EMBL/GenBank/DDBJ databases">
        <title>Comparative genomic analysis of Ambrosia Fusariam Clade fungi.</title>
        <authorList>
            <person name="Stajich J.E."/>
            <person name="Carrillo J."/>
            <person name="Kijimoto T."/>
            <person name="Eskalen A."/>
            <person name="O'Donnell K."/>
            <person name="Kasson M."/>
        </authorList>
    </citation>
    <scope>NUCLEOTIDE SEQUENCE [LARGE SCALE GENOMIC DNA]</scope>
    <source>
        <strain evidence="2 3">NRRL62584</strain>
    </source>
</reference>
<protein>
    <submittedName>
        <fullName evidence="2">Uncharacterized protein</fullName>
    </submittedName>
</protein>
<evidence type="ECO:0000256" key="1">
    <source>
        <dbReference type="SAM" id="MobiDB-lite"/>
    </source>
</evidence>
<name>A0A428PV17_9HYPO</name>
<organism evidence="2 3">
    <name type="scientific">Fusarium duplospermum</name>
    <dbReference type="NCBI Taxonomy" id="1325734"/>
    <lineage>
        <taxon>Eukaryota</taxon>
        <taxon>Fungi</taxon>
        <taxon>Dikarya</taxon>
        <taxon>Ascomycota</taxon>
        <taxon>Pezizomycotina</taxon>
        <taxon>Sordariomycetes</taxon>
        <taxon>Hypocreomycetidae</taxon>
        <taxon>Hypocreales</taxon>
        <taxon>Nectriaceae</taxon>
        <taxon>Fusarium</taxon>
        <taxon>Fusarium solani species complex</taxon>
    </lineage>
</organism>
<evidence type="ECO:0000313" key="3">
    <source>
        <dbReference type="Proteomes" id="UP000288168"/>
    </source>
</evidence>
<comment type="caution">
    <text evidence="2">The sequence shown here is derived from an EMBL/GenBank/DDBJ whole genome shotgun (WGS) entry which is preliminary data.</text>
</comment>
<feature type="region of interest" description="Disordered" evidence="1">
    <location>
        <begin position="17"/>
        <end position="67"/>
    </location>
</feature>
<feature type="compositionally biased region" description="Low complexity" evidence="1">
    <location>
        <begin position="19"/>
        <end position="30"/>
    </location>
</feature>
<proteinExistence type="predicted"/>
<dbReference type="AlphaFoldDB" id="A0A428PV17"/>
<keyword evidence="3" id="KW-1185">Reference proteome</keyword>